<gene>
    <name evidence="2" type="ORF">GSI_07616</name>
</gene>
<dbReference type="AlphaFoldDB" id="A0A2G8S9K0"/>
<evidence type="ECO:0000313" key="3">
    <source>
        <dbReference type="Proteomes" id="UP000230002"/>
    </source>
</evidence>
<dbReference type="Proteomes" id="UP000230002">
    <property type="component" value="Unassembled WGS sequence"/>
</dbReference>
<dbReference type="OrthoDB" id="2593559at2759"/>
<evidence type="ECO:0000259" key="1">
    <source>
        <dbReference type="Pfam" id="PF24016"/>
    </source>
</evidence>
<reference evidence="2 3" key="1">
    <citation type="journal article" date="2015" name="Sci. Rep.">
        <title>Chromosome-level genome map provides insights into diverse defense mechanisms in the medicinal fungus Ganoderma sinense.</title>
        <authorList>
            <person name="Zhu Y."/>
            <person name="Xu J."/>
            <person name="Sun C."/>
            <person name="Zhou S."/>
            <person name="Xu H."/>
            <person name="Nelson D.R."/>
            <person name="Qian J."/>
            <person name="Song J."/>
            <person name="Luo H."/>
            <person name="Xiang L."/>
            <person name="Li Y."/>
            <person name="Xu Z."/>
            <person name="Ji A."/>
            <person name="Wang L."/>
            <person name="Lu S."/>
            <person name="Hayward A."/>
            <person name="Sun W."/>
            <person name="Li X."/>
            <person name="Schwartz D.C."/>
            <person name="Wang Y."/>
            <person name="Chen S."/>
        </authorList>
    </citation>
    <scope>NUCLEOTIDE SEQUENCE [LARGE SCALE GENOMIC DNA]</scope>
    <source>
        <strain evidence="2 3">ZZ0214-1</strain>
    </source>
</reference>
<organism evidence="2 3">
    <name type="scientific">Ganoderma sinense ZZ0214-1</name>
    <dbReference type="NCBI Taxonomy" id="1077348"/>
    <lineage>
        <taxon>Eukaryota</taxon>
        <taxon>Fungi</taxon>
        <taxon>Dikarya</taxon>
        <taxon>Basidiomycota</taxon>
        <taxon>Agaricomycotina</taxon>
        <taxon>Agaricomycetes</taxon>
        <taxon>Polyporales</taxon>
        <taxon>Polyporaceae</taxon>
        <taxon>Ganoderma</taxon>
    </lineage>
</organism>
<comment type="caution">
    <text evidence="2">The sequence shown here is derived from an EMBL/GenBank/DDBJ whole genome shotgun (WGS) entry which is preliminary data.</text>
</comment>
<keyword evidence="3" id="KW-1185">Reference proteome</keyword>
<evidence type="ECO:0000313" key="2">
    <source>
        <dbReference type="EMBL" id="PIL30429.1"/>
    </source>
</evidence>
<dbReference type="EMBL" id="AYKW01000015">
    <property type="protein sequence ID" value="PIL30429.1"/>
    <property type="molecule type" value="Genomic_DNA"/>
</dbReference>
<accession>A0A2G8S9K0</accession>
<dbReference type="Pfam" id="PF24016">
    <property type="entry name" value="DUF7330"/>
    <property type="match status" value="1"/>
</dbReference>
<proteinExistence type="predicted"/>
<protein>
    <recommendedName>
        <fullName evidence="1">DUF7330 domain-containing protein</fullName>
    </recommendedName>
</protein>
<dbReference type="InterPro" id="IPR055754">
    <property type="entry name" value="DUF7330"/>
</dbReference>
<feature type="domain" description="DUF7330" evidence="1">
    <location>
        <begin position="72"/>
        <end position="285"/>
    </location>
</feature>
<name>A0A2G8S9K0_9APHY</name>
<sequence>MILNNPDAPEMKGIVQVAPPVPEKHQAGEALPPPPPYSPPPVVNVARQMAMPGPPVPGTSAVFQPVNPQRVNYFELFSKHDAISGTYLIDPELPSPMAGLSKALRKKPDSVWGKTKSCKKSKGYKELNASFQTRHGHINLDLAVPSRDPGNVSPFPHDKLRTRMFVATRHGRIRVDVHEVKPSCSLDLHVESRHGRISILLPPTFDGPLVIHARTLGAVTFLPHLAARTRTLRATDRETVVLVASPLTSSHSSSHSSASAKQLSELAGAEADRCLVRTRHGKITIGISGLDRLEEPVQAGSIFEKVGRFLEMQGKAFGQYVEKKTQEWAAGMPADAKLYGQPPEAAQGRYPQERYATAMRQGSVGSAGPGAERHGL</sequence>